<evidence type="ECO:0000313" key="1">
    <source>
        <dbReference type="EMBL" id="MDJ1506865.1"/>
    </source>
</evidence>
<dbReference type="RefSeq" id="WP_314520137.1">
    <property type="nucleotide sequence ID" value="NZ_JASJOU010000030.1"/>
</dbReference>
<dbReference type="EMBL" id="JASJOU010000030">
    <property type="protein sequence ID" value="MDJ1506865.1"/>
    <property type="molecule type" value="Genomic_DNA"/>
</dbReference>
<dbReference type="Proteomes" id="UP001232063">
    <property type="component" value="Unassembled WGS sequence"/>
</dbReference>
<dbReference type="AlphaFoldDB" id="A0AAE3UIP6"/>
<organism evidence="1 2">
    <name type="scientific">Xanthocytophaga agilis</name>
    <dbReference type="NCBI Taxonomy" id="3048010"/>
    <lineage>
        <taxon>Bacteria</taxon>
        <taxon>Pseudomonadati</taxon>
        <taxon>Bacteroidota</taxon>
        <taxon>Cytophagia</taxon>
        <taxon>Cytophagales</taxon>
        <taxon>Rhodocytophagaceae</taxon>
        <taxon>Xanthocytophaga</taxon>
    </lineage>
</organism>
<comment type="caution">
    <text evidence="1">The sequence shown here is derived from an EMBL/GenBank/DDBJ whole genome shotgun (WGS) entry which is preliminary data.</text>
</comment>
<reference evidence="1" key="1">
    <citation type="submission" date="2023-05" db="EMBL/GenBank/DDBJ databases">
        <authorList>
            <person name="Zhang X."/>
        </authorList>
    </citation>
    <scope>NUCLEOTIDE SEQUENCE</scope>
    <source>
        <strain evidence="1">BD1B2-1</strain>
    </source>
</reference>
<protein>
    <submittedName>
        <fullName evidence="1">Uncharacterized protein</fullName>
    </submittedName>
</protein>
<accession>A0AAE3UIP6</accession>
<name>A0AAE3UIP6_9BACT</name>
<keyword evidence="2" id="KW-1185">Reference proteome</keyword>
<gene>
    <name evidence="1" type="ORF">QNI22_39880</name>
</gene>
<proteinExistence type="predicted"/>
<sequence>MSFEYTAIFSEESKLSDIVYQLQLQNPYYTILDLQINTESLSCKILINELDKQRIWGEDAILTINGSSVYLIIHVGPRQKLVKFVESIFENEGIIITFKEE</sequence>
<evidence type="ECO:0000313" key="2">
    <source>
        <dbReference type="Proteomes" id="UP001232063"/>
    </source>
</evidence>